<name>A0AAJ0B4U0_9PEZI</name>
<dbReference type="Gene3D" id="3.40.50.720">
    <property type="entry name" value="NAD(P)-binding Rossmann-like Domain"/>
    <property type="match status" value="1"/>
</dbReference>
<accession>A0AAJ0B4U0</accession>
<comment type="similarity">
    <text evidence="1">Belongs to the zinc-containing alcohol dehydrogenase family.</text>
</comment>
<organism evidence="4 5">
    <name type="scientific">Echria macrotheca</name>
    <dbReference type="NCBI Taxonomy" id="438768"/>
    <lineage>
        <taxon>Eukaryota</taxon>
        <taxon>Fungi</taxon>
        <taxon>Dikarya</taxon>
        <taxon>Ascomycota</taxon>
        <taxon>Pezizomycotina</taxon>
        <taxon>Sordariomycetes</taxon>
        <taxon>Sordariomycetidae</taxon>
        <taxon>Sordariales</taxon>
        <taxon>Schizotheciaceae</taxon>
        <taxon>Echria</taxon>
    </lineage>
</organism>
<dbReference type="PANTHER" id="PTHR45348">
    <property type="entry name" value="HYPOTHETICAL OXIDOREDUCTASE (EUROFUNG)"/>
    <property type="match status" value="1"/>
</dbReference>
<evidence type="ECO:0000256" key="2">
    <source>
        <dbReference type="ARBA" id="ARBA00023002"/>
    </source>
</evidence>
<dbReference type="InterPro" id="IPR020843">
    <property type="entry name" value="ER"/>
</dbReference>
<keyword evidence="2" id="KW-0560">Oxidoreductase</keyword>
<dbReference type="Gene3D" id="3.90.180.10">
    <property type="entry name" value="Medium-chain alcohol dehydrogenases, catalytic domain"/>
    <property type="match status" value="1"/>
</dbReference>
<protein>
    <submittedName>
        <fullName evidence="4">Chaperonin 10-like protein</fullName>
    </submittedName>
</protein>
<dbReference type="Pfam" id="PF00107">
    <property type="entry name" value="ADH_zinc_N"/>
    <property type="match status" value="1"/>
</dbReference>
<dbReference type="InterPro" id="IPR036291">
    <property type="entry name" value="NAD(P)-bd_dom_sf"/>
</dbReference>
<dbReference type="InterPro" id="IPR013154">
    <property type="entry name" value="ADH-like_N"/>
</dbReference>
<dbReference type="GO" id="GO:0016651">
    <property type="term" value="F:oxidoreductase activity, acting on NAD(P)H"/>
    <property type="evidence" value="ECO:0007669"/>
    <property type="project" value="InterPro"/>
</dbReference>
<dbReference type="InterPro" id="IPR011032">
    <property type="entry name" value="GroES-like_sf"/>
</dbReference>
<reference evidence="4" key="1">
    <citation type="submission" date="2023-06" db="EMBL/GenBank/DDBJ databases">
        <title>Genome-scale phylogeny and comparative genomics of the fungal order Sordariales.</title>
        <authorList>
            <consortium name="Lawrence Berkeley National Laboratory"/>
            <person name="Hensen N."/>
            <person name="Bonometti L."/>
            <person name="Westerberg I."/>
            <person name="Brannstrom I.O."/>
            <person name="Guillou S."/>
            <person name="Cros-Aarteil S."/>
            <person name="Calhoun S."/>
            <person name="Haridas S."/>
            <person name="Kuo A."/>
            <person name="Mondo S."/>
            <person name="Pangilinan J."/>
            <person name="Riley R."/>
            <person name="Labutti K."/>
            <person name="Andreopoulos B."/>
            <person name="Lipzen A."/>
            <person name="Chen C."/>
            <person name="Yanf M."/>
            <person name="Daum C."/>
            <person name="Ng V."/>
            <person name="Clum A."/>
            <person name="Steindorff A."/>
            <person name="Ohm R."/>
            <person name="Martin F."/>
            <person name="Silar P."/>
            <person name="Natvig D."/>
            <person name="Lalanne C."/>
            <person name="Gautier V."/>
            <person name="Ament-Velasquez S.L."/>
            <person name="Kruys A."/>
            <person name="Hutchinson M.I."/>
            <person name="Powell A.J."/>
            <person name="Barry K."/>
            <person name="Miller A.N."/>
            <person name="Grigoriev I.V."/>
            <person name="Debuchy R."/>
            <person name="Gladieux P."/>
            <person name="Thoren M.H."/>
            <person name="Johannesson H."/>
        </authorList>
    </citation>
    <scope>NUCLEOTIDE SEQUENCE</scope>
    <source>
        <strain evidence="4">PSN4</strain>
    </source>
</reference>
<proteinExistence type="inferred from homology"/>
<dbReference type="InterPro" id="IPR013149">
    <property type="entry name" value="ADH-like_C"/>
</dbReference>
<dbReference type="SUPFAM" id="SSF50129">
    <property type="entry name" value="GroES-like"/>
    <property type="match status" value="1"/>
</dbReference>
<evidence type="ECO:0000256" key="1">
    <source>
        <dbReference type="ARBA" id="ARBA00008072"/>
    </source>
</evidence>
<feature type="domain" description="Enoyl reductase (ER)" evidence="3">
    <location>
        <begin position="10"/>
        <end position="340"/>
    </location>
</feature>
<dbReference type="InterPro" id="IPR047122">
    <property type="entry name" value="Trans-enoyl_RdTase-like"/>
</dbReference>
<gene>
    <name evidence="4" type="ORF">QBC47DRAFT_391481</name>
</gene>
<dbReference type="EMBL" id="MU839842">
    <property type="protein sequence ID" value="KAK1751240.1"/>
    <property type="molecule type" value="Genomic_DNA"/>
</dbReference>
<dbReference type="Pfam" id="PF08240">
    <property type="entry name" value="ADH_N"/>
    <property type="match status" value="1"/>
</dbReference>
<sequence length="347" mass="37013">MKAIKIVSKGVAEIQDVPIPKLRDGYVLVKVKAVALNPTDWKHIDYMATPGATVGCDYVGIIEAVGDKVDVPWKKGDRVAGFTHGANEVEPEDGCFAEYSMARAGVGAKVPDSMTNEDAATLGVGITTVGQSLYQSLGLPLPGSGMKAGFPILIYGGSSATGTLAIQYARLSGCSPIITTCSPRNFDLVKSLGADAVFDYHDPDCVQKIREYTNGTLMHVLDCIANGPTIDICSAALSTGGKVAYLLSSAKHTREDVQPSHPLAYTAMGEYFRFSVAKKEYPARPEDYEFGKMFWALSEKLIANGQIRPHPAQVGGGGLKGVFDGLQAMREGKVSGAKLVYRIEETP</sequence>
<dbReference type="SMART" id="SM00829">
    <property type="entry name" value="PKS_ER"/>
    <property type="match status" value="1"/>
</dbReference>
<dbReference type="CDD" id="cd08249">
    <property type="entry name" value="enoyl_reductase_like"/>
    <property type="match status" value="1"/>
</dbReference>
<evidence type="ECO:0000259" key="3">
    <source>
        <dbReference type="SMART" id="SM00829"/>
    </source>
</evidence>
<dbReference type="SUPFAM" id="SSF51735">
    <property type="entry name" value="NAD(P)-binding Rossmann-fold domains"/>
    <property type="match status" value="1"/>
</dbReference>
<evidence type="ECO:0000313" key="4">
    <source>
        <dbReference type="EMBL" id="KAK1751240.1"/>
    </source>
</evidence>
<dbReference type="PANTHER" id="PTHR45348:SF2">
    <property type="entry name" value="ZINC-TYPE ALCOHOL DEHYDROGENASE-LIKE PROTEIN C2E1P3.01"/>
    <property type="match status" value="1"/>
</dbReference>
<dbReference type="AlphaFoldDB" id="A0AAJ0B4U0"/>
<dbReference type="Proteomes" id="UP001239445">
    <property type="component" value="Unassembled WGS sequence"/>
</dbReference>
<keyword evidence="5" id="KW-1185">Reference proteome</keyword>
<comment type="caution">
    <text evidence="4">The sequence shown here is derived from an EMBL/GenBank/DDBJ whole genome shotgun (WGS) entry which is preliminary data.</text>
</comment>
<evidence type="ECO:0000313" key="5">
    <source>
        <dbReference type="Proteomes" id="UP001239445"/>
    </source>
</evidence>